<dbReference type="GO" id="GO:0000155">
    <property type="term" value="F:phosphorelay sensor kinase activity"/>
    <property type="evidence" value="ECO:0007669"/>
    <property type="project" value="InterPro"/>
</dbReference>
<dbReference type="SMART" id="SM00331">
    <property type="entry name" value="PP2C_SIG"/>
    <property type="match status" value="1"/>
</dbReference>
<keyword evidence="10" id="KW-1185">Reference proteome</keyword>
<comment type="subcellular location">
    <subcellularLocation>
        <location evidence="1">Cell membrane</location>
        <topology evidence="1">Multi-pass membrane protein</topology>
    </subcellularLocation>
</comment>
<dbReference type="GO" id="GO:0071555">
    <property type="term" value="P:cell wall organization"/>
    <property type="evidence" value="ECO:0007669"/>
    <property type="project" value="InterPro"/>
</dbReference>
<protein>
    <submittedName>
        <fullName evidence="9">5TMR of 5TMR-LYT</fullName>
    </submittedName>
</protein>
<keyword evidence="4" id="KW-0378">Hydrolase</keyword>
<organism evidence="9 10">
    <name type="scientific">Butyrivibrio proteoclasticus</name>
    <dbReference type="NCBI Taxonomy" id="43305"/>
    <lineage>
        <taxon>Bacteria</taxon>
        <taxon>Bacillati</taxon>
        <taxon>Bacillota</taxon>
        <taxon>Clostridia</taxon>
        <taxon>Lachnospirales</taxon>
        <taxon>Lachnospiraceae</taxon>
        <taxon>Butyrivibrio</taxon>
    </lineage>
</organism>
<evidence type="ECO:0000256" key="3">
    <source>
        <dbReference type="ARBA" id="ARBA00022692"/>
    </source>
</evidence>
<dbReference type="Pfam" id="PF07228">
    <property type="entry name" value="SpoIIE"/>
    <property type="match status" value="1"/>
</dbReference>
<dbReference type="InterPro" id="IPR001932">
    <property type="entry name" value="PPM-type_phosphatase-like_dom"/>
</dbReference>
<dbReference type="Gene3D" id="6.10.340.10">
    <property type="match status" value="1"/>
</dbReference>
<dbReference type="Pfam" id="PF07694">
    <property type="entry name" value="5TM-5TMR_LYT"/>
    <property type="match status" value="1"/>
</dbReference>
<dbReference type="EMBL" id="FOXO01000003">
    <property type="protein sequence ID" value="SFP53655.1"/>
    <property type="molecule type" value="Genomic_DNA"/>
</dbReference>
<keyword evidence="3 7" id="KW-0812">Transmembrane</keyword>
<dbReference type="CDD" id="cd06225">
    <property type="entry name" value="HAMP"/>
    <property type="match status" value="1"/>
</dbReference>
<dbReference type="OrthoDB" id="9763484at2"/>
<name>A0A1I5R5C4_9FIRM</name>
<evidence type="ECO:0000256" key="2">
    <source>
        <dbReference type="ARBA" id="ARBA00022475"/>
    </source>
</evidence>
<proteinExistence type="predicted"/>
<feature type="domain" description="HAMP" evidence="8">
    <location>
        <begin position="386"/>
        <end position="438"/>
    </location>
</feature>
<keyword evidence="5 7" id="KW-1133">Transmembrane helix</keyword>
<dbReference type="InterPro" id="IPR036457">
    <property type="entry name" value="PPM-type-like_dom_sf"/>
</dbReference>
<gene>
    <name evidence="9" type="ORF">SAMN04487928_103132</name>
</gene>
<dbReference type="GO" id="GO:0005886">
    <property type="term" value="C:plasma membrane"/>
    <property type="evidence" value="ECO:0007669"/>
    <property type="project" value="UniProtKB-SubCell"/>
</dbReference>
<dbReference type="Gene3D" id="3.60.40.10">
    <property type="entry name" value="PPM-type phosphatase domain"/>
    <property type="match status" value="1"/>
</dbReference>
<dbReference type="InterPro" id="IPR011620">
    <property type="entry name" value="Sig_transdc_His_kinase_LytS_TM"/>
</dbReference>
<dbReference type="InterPro" id="IPR003660">
    <property type="entry name" value="HAMP_dom"/>
</dbReference>
<evidence type="ECO:0000256" key="5">
    <source>
        <dbReference type="ARBA" id="ARBA00022989"/>
    </source>
</evidence>
<evidence type="ECO:0000256" key="1">
    <source>
        <dbReference type="ARBA" id="ARBA00004651"/>
    </source>
</evidence>
<evidence type="ECO:0000256" key="6">
    <source>
        <dbReference type="ARBA" id="ARBA00023136"/>
    </source>
</evidence>
<feature type="transmembrane region" description="Helical" evidence="7">
    <location>
        <begin position="178"/>
        <end position="204"/>
    </location>
</feature>
<dbReference type="PROSITE" id="PS50885">
    <property type="entry name" value="HAMP"/>
    <property type="match status" value="1"/>
</dbReference>
<dbReference type="AlphaFoldDB" id="A0A1I5R5C4"/>
<feature type="transmembrane region" description="Helical" evidence="7">
    <location>
        <begin position="147"/>
        <end position="166"/>
    </location>
</feature>
<dbReference type="PANTHER" id="PTHR43156">
    <property type="entry name" value="STAGE II SPORULATION PROTEIN E-RELATED"/>
    <property type="match status" value="1"/>
</dbReference>
<accession>A0A1I5R5C4</accession>
<sequence length="692" mass="77206">MYVLSMRGFAYMILMLMKMSGISALYVALTVFLWKLLKDRRQTFIIKLSLGLVYGMCSVLSTHCAVDYGDMLLNLRDVAPLAAGLFFNPTSGIIAGLIGGIERYIAGTYFGVGSYTRIACSLSTCLAGFVAWLMHAKVFEGKKPSPVYALFMGAVMEVFHMYVVFITHRDDMRMAFHVVSICSIPMIVFSGIALSLMSVILQVLSGEWKNPFKDMTGEKVSVSQRFQRWLFLITTIVIAGNFAFSYIIQTQSASQNGRNSIMETSQSVKSRYLEVSKRLTADGNEFFEIIDDDGDIIAGRHKDSKIDASTLEVLKGKKDEELFEGQYFEEVSLNKVDGIGIDMILLTYIPYSELYWYRNAQAYESALADILLFTVIYVLIAFLVKQIVISNIDLINSSLDKITNGDLNEVVKVRNSSEFASLSDDINQTVETLKGYIAAAEKRIEQELIFARTIQESSLPRNFQFATLKDNIEIFASMKAAKEVGGDFYDFFFAGPGKLAFVIADVSGKGIPAALFMMRSKTAIRSFAELGKSPAEIIFKTNNTLCDGNDAEMFVTVWIGILDLTTGVMKCANAGHEYPLIKHAGGDYELFKDKHSLALAAMENLKAREYEITLVPGDKIFVYTDGIPEAINEDIVQYGTDRLLDTINSVKDRPFTEVLPAISQDIAKFRGKAEQFDDITMLGFELKSLRNH</sequence>
<dbReference type="SMART" id="SM00304">
    <property type="entry name" value="HAMP"/>
    <property type="match status" value="1"/>
</dbReference>
<feature type="transmembrane region" description="Helical" evidence="7">
    <location>
        <begin position="366"/>
        <end position="384"/>
    </location>
</feature>
<feature type="transmembrane region" description="Helical" evidence="7">
    <location>
        <begin position="229"/>
        <end position="248"/>
    </location>
</feature>
<keyword evidence="2" id="KW-1003">Cell membrane</keyword>
<dbReference type="PANTHER" id="PTHR43156:SF2">
    <property type="entry name" value="STAGE II SPORULATION PROTEIN E"/>
    <property type="match status" value="1"/>
</dbReference>
<evidence type="ECO:0000256" key="7">
    <source>
        <dbReference type="SAM" id="Phobius"/>
    </source>
</evidence>
<evidence type="ECO:0000313" key="10">
    <source>
        <dbReference type="Proteomes" id="UP000182624"/>
    </source>
</evidence>
<evidence type="ECO:0000256" key="4">
    <source>
        <dbReference type="ARBA" id="ARBA00022801"/>
    </source>
</evidence>
<dbReference type="GO" id="GO:0016791">
    <property type="term" value="F:phosphatase activity"/>
    <property type="evidence" value="ECO:0007669"/>
    <property type="project" value="TreeGrafter"/>
</dbReference>
<evidence type="ECO:0000313" key="9">
    <source>
        <dbReference type="EMBL" id="SFP53655.1"/>
    </source>
</evidence>
<feature type="transmembrane region" description="Helical" evidence="7">
    <location>
        <begin position="44"/>
        <end position="61"/>
    </location>
</feature>
<evidence type="ECO:0000259" key="8">
    <source>
        <dbReference type="PROSITE" id="PS50885"/>
    </source>
</evidence>
<feature type="transmembrane region" description="Helical" evidence="7">
    <location>
        <begin position="12"/>
        <end position="37"/>
    </location>
</feature>
<dbReference type="InterPro" id="IPR052016">
    <property type="entry name" value="Bact_Sigma-Reg"/>
</dbReference>
<feature type="transmembrane region" description="Helical" evidence="7">
    <location>
        <begin position="114"/>
        <end position="135"/>
    </location>
</feature>
<reference evidence="10" key="1">
    <citation type="submission" date="2016-10" db="EMBL/GenBank/DDBJ databases">
        <authorList>
            <person name="Varghese N."/>
            <person name="Submissions S."/>
        </authorList>
    </citation>
    <scope>NUCLEOTIDE SEQUENCE [LARGE SCALE GENOMIC DNA]</scope>
    <source>
        <strain evidence="10">P18</strain>
    </source>
</reference>
<dbReference type="Proteomes" id="UP000182624">
    <property type="component" value="Unassembled WGS sequence"/>
</dbReference>
<feature type="transmembrane region" description="Helical" evidence="7">
    <location>
        <begin position="81"/>
        <end position="102"/>
    </location>
</feature>
<keyword evidence="6 7" id="KW-0472">Membrane</keyword>
<dbReference type="SUPFAM" id="SSF81606">
    <property type="entry name" value="PP2C-like"/>
    <property type="match status" value="1"/>
</dbReference>